<dbReference type="SUPFAM" id="SSF48403">
    <property type="entry name" value="Ankyrin repeat"/>
    <property type="match status" value="2"/>
</dbReference>
<keyword evidence="2" id="KW-1133">Transmembrane helix</keyword>
<evidence type="ECO:0000313" key="5">
    <source>
        <dbReference type="Proteomes" id="UP000241394"/>
    </source>
</evidence>
<name>A0A2R6QCB2_ACTCC</name>
<dbReference type="EMBL" id="NKQK01000017">
    <property type="protein sequence ID" value="PSS05745.1"/>
    <property type="molecule type" value="Genomic_DNA"/>
</dbReference>
<dbReference type="InterPro" id="IPR002110">
    <property type="entry name" value="Ankyrin_rpt"/>
</dbReference>
<feature type="domain" description="PGG" evidence="3">
    <location>
        <begin position="471"/>
        <end position="584"/>
    </location>
</feature>
<dbReference type="PANTHER" id="PTHR24177">
    <property type="entry name" value="CASKIN"/>
    <property type="match status" value="1"/>
</dbReference>
<organism evidence="4 5">
    <name type="scientific">Actinidia chinensis var. chinensis</name>
    <name type="common">Chinese soft-hair kiwi</name>
    <dbReference type="NCBI Taxonomy" id="1590841"/>
    <lineage>
        <taxon>Eukaryota</taxon>
        <taxon>Viridiplantae</taxon>
        <taxon>Streptophyta</taxon>
        <taxon>Embryophyta</taxon>
        <taxon>Tracheophyta</taxon>
        <taxon>Spermatophyta</taxon>
        <taxon>Magnoliopsida</taxon>
        <taxon>eudicotyledons</taxon>
        <taxon>Gunneridae</taxon>
        <taxon>Pentapetalae</taxon>
        <taxon>asterids</taxon>
        <taxon>Ericales</taxon>
        <taxon>Actinidiaceae</taxon>
        <taxon>Actinidia</taxon>
    </lineage>
</organism>
<reference evidence="4 5" key="1">
    <citation type="submission" date="2017-07" db="EMBL/GenBank/DDBJ databases">
        <title>An improved, manually edited Actinidia chinensis var. chinensis (kiwifruit) genome highlights the challenges associated with draft genomes and gene prediction in plants.</title>
        <authorList>
            <person name="Pilkington S."/>
            <person name="Crowhurst R."/>
            <person name="Hilario E."/>
            <person name="Nardozza S."/>
            <person name="Fraser L."/>
            <person name="Peng Y."/>
            <person name="Gunaseelan K."/>
            <person name="Simpson R."/>
            <person name="Tahir J."/>
            <person name="Deroles S."/>
            <person name="Templeton K."/>
            <person name="Luo Z."/>
            <person name="Davy M."/>
            <person name="Cheng C."/>
            <person name="Mcneilage M."/>
            <person name="Scaglione D."/>
            <person name="Liu Y."/>
            <person name="Zhang Q."/>
            <person name="Datson P."/>
            <person name="De Silva N."/>
            <person name="Gardiner S."/>
            <person name="Bassett H."/>
            <person name="Chagne D."/>
            <person name="Mccallum J."/>
            <person name="Dzierzon H."/>
            <person name="Deng C."/>
            <person name="Wang Y.-Y."/>
            <person name="Barron N."/>
            <person name="Manako K."/>
            <person name="Bowen J."/>
            <person name="Foster T."/>
            <person name="Erridge Z."/>
            <person name="Tiffin H."/>
            <person name="Waite C."/>
            <person name="Davies K."/>
            <person name="Grierson E."/>
            <person name="Laing W."/>
            <person name="Kirk R."/>
            <person name="Chen X."/>
            <person name="Wood M."/>
            <person name="Montefiori M."/>
            <person name="Brummell D."/>
            <person name="Schwinn K."/>
            <person name="Catanach A."/>
            <person name="Fullerton C."/>
            <person name="Li D."/>
            <person name="Meiyalaghan S."/>
            <person name="Nieuwenhuizen N."/>
            <person name="Read N."/>
            <person name="Prakash R."/>
            <person name="Hunter D."/>
            <person name="Zhang H."/>
            <person name="Mckenzie M."/>
            <person name="Knabel M."/>
            <person name="Harris A."/>
            <person name="Allan A."/>
            <person name="Chen A."/>
            <person name="Janssen B."/>
            <person name="Plunkett B."/>
            <person name="Dwamena C."/>
            <person name="Voogd C."/>
            <person name="Leif D."/>
            <person name="Lafferty D."/>
            <person name="Souleyre E."/>
            <person name="Varkonyi-Gasic E."/>
            <person name="Gambi F."/>
            <person name="Hanley J."/>
            <person name="Yao J.-L."/>
            <person name="Cheung J."/>
            <person name="David K."/>
            <person name="Warren B."/>
            <person name="Marsh K."/>
            <person name="Snowden K."/>
            <person name="Lin-Wang K."/>
            <person name="Brian L."/>
            <person name="Martinez-Sanchez M."/>
            <person name="Wang M."/>
            <person name="Ileperuma N."/>
            <person name="Macnee N."/>
            <person name="Campin R."/>
            <person name="Mcatee P."/>
            <person name="Drummond R."/>
            <person name="Espley R."/>
            <person name="Ireland H."/>
            <person name="Wu R."/>
            <person name="Atkinson R."/>
            <person name="Karunairetnam S."/>
            <person name="Bulley S."/>
            <person name="Chunkath S."/>
            <person name="Hanley Z."/>
            <person name="Storey R."/>
            <person name="Thrimawithana A."/>
            <person name="Thomson S."/>
            <person name="David C."/>
            <person name="Testolin R."/>
        </authorList>
    </citation>
    <scope>NUCLEOTIDE SEQUENCE [LARGE SCALE GENOMIC DNA]</scope>
    <source>
        <strain evidence="5">cv. Red5</strain>
        <tissue evidence="4">Young leaf</tissue>
    </source>
</reference>
<dbReference type="Pfam" id="PF13962">
    <property type="entry name" value="PGG"/>
    <property type="match status" value="1"/>
</dbReference>
<dbReference type="PROSITE" id="PS50088">
    <property type="entry name" value="ANK_REPEAT"/>
    <property type="match status" value="1"/>
</dbReference>
<feature type="repeat" description="ANK" evidence="1">
    <location>
        <begin position="133"/>
        <end position="155"/>
    </location>
</feature>
<feature type="transmembrane region" description="Helical" evidence="2">
    <location>
        <begin position="591"/>
        <end position="610"/>
    </location>
</feature>
<evidence type="ECO:0000259" key="3">
    <source>
        <dbReference type="Pfam" id="PF13962"/>
    </source>
</evidence>
<keyword evidence="5" id="KW-1185">Reference proteome</keyword>
<proteinExistence type="predicted"/>
<dbReference type="InterPro" id="IPR026961">
    <property type="entry name" value="PGG_dom"/>
</dbReference>
<dbReference type="Proteomes" id="UP000241394">
    <property type="component" value="Chromosome LG17"/>
</dbReference>
<dbReference type="AlphaFoldDB" id="A0A2R6QCB2"/>
<dbReference type="PROSITE" id="PS50297">
    <property type="entry name" value="ANK_REP_REGION"/>
    <property type="match status" value="1"/>
</dbReference>
<accession>A0A2R6QCB2</accession>
<feature type="transmembrane region" description="Helical" evidence="2">
    <location>
        <begin position="516"/>
        <end position="539"/>
    </location>
</feature>
<dbReference type="Gene3D" id="1.25.40.20">
    <property type="entry name" value="Ankyrin repeat-containing domain"/>
    <property type="match status" value="2"/>
</dbReference>
<keyword evidence="2" id="KW-0472">Membrane</keyword>
<keyword evidence="2" id="KW-0812">Transmembrane</keyword>
<feature type="transmembrane region" description="Helical" evidence="2">
    <location>
        <begin position="472"/>
        <end position="496"/>
    </location>
</feature>
<comment type="caution">
    <text evidence="4">The sequence shown here is derived from an EMBL/GenBank/DDBJ whole genome shotgun (WGS) entry which is preliminary data.</text>
</comment>
<reference evidence="5" key="2">
    <citation type="journal article" date="2018" name="BMC Genomics">
        <title>A manually annotated Actinidia chinensis var. chinensis (kiwifruit) genome highlights the challenges associated with draft genomes and gene prediction in plants.</title>
        <authorList>
            <person name="Pilkington S.M."/>
            <person name="Crowhurst R."/>
            <person name="Hilario E."/>
            <person name="Nardozza S."/>
            <person name="Fraser L."/>
            <person name="Peng Y."/>
            <person name="Gunaseelan K."/>
            <person name="Simpson R."/>
            <person name="Tahir J."/>
            <person name="Deroles S.C."/>
            <person name="Templeton K."/>
            <person name="Luo Z."/>
            <person name="Davy M."/>
            <person name="Cheng C."/>
            <person name="McNeilage M."/>
            <person name="Scaglione D."/>
            <person name="Liu Y."/>
            <person name="Zhang Q."/>
            <person name="Datson P."/>
            <person name="De Silva N."/>
            <person name="Gardiner S.E."/>
            <person name="Bassett H."/>
            <person name="Chagne D."/>
            <person name="McCallum J."/>
            <person name="Dzierzon H."/>
            <person name="Deng C."/>
            <person name="Wang Y.Y."/>
            <person name="Barron L."/>
            <person name="Manako K."/>
            <person name="Bowen J."/>
            <person name="Foster T.M."/>
            <person name="Erridge Z.A."/>
            <person name="Tiffin H."/>
            <person name="Waite C.N."/>
            <person name="Davies K.M."/>
            <person name="Grierson E.P."/>
            <person name="Laing W.A."/>
            <person name="Kirk R."/>
            <person name="Chen X."/>
            <person name="Wood M."/>
            <person name="Montefiori M."/>
            <person name="Brummell D.A."/>
            <person name="Schwinn K.E."/>
            <person name="Catanach A."/>
            <person name="Fullerton C."/>
            <person name="Li D."/>
            <person name="Meiyalaghan S."/>
            <person name="Nieuwenhuizen N."/>
            <person name="Read N."/>
            <person name="Prakash R."/>
            <person name="Hunter D."/>
            <person name="Zhang H."/>
            <person name="McKenzie M."/>
            <person name="Knabel M."/>
            <person name="Harris A."/>
            <person name="Allan A.C."/>
            <person name="Gleave A."/>
            <person name="Chen A."/>
            <person name="Janssen B.J."/>
            <person name="Plunkett B."/>
            <person name="Ampomah-Dwamena C."/>
            <person name="Voogd C."/>
            <person name="Leif D."/>
            <person name="Lafferty D."/>
            <person name="Souleyre E.J.F."/>
            <person name="Varkonyi-Gasic E."/>
            <person name="Gambi F."/>
            <person name="Hanley J."/>
            <person name="Yao J.L."/>
            <person name="Cheung J."/>
            <person name="David K.M."/>
            <person name="Warren B."/>
            <person name="Marsh K."/>
            <person name="Snowden K.C."/>
            <person name="Lin-Wang K."/>
            <person name="Brian L."/>
            <person name="Martinez-Sanchez M."/>
            <person name="Wang M."/>
            <person name="Ileperuma N."/>
            <person name="Macnee N."/>
            <person name="Campin R."/>
            <person name="McAtee P."/>
            <person name="Drummond R.S.M."/>
            <person name="Espley R.V."/>
            <person name="Ireland H.S."/>
            <person name="Wu R."/>
            <person name="Atkinson R.G."/>
            <person name="Karunairetnam S."/>
            <person name="Bulley S."/>
            <person name="Chunkath S."/>
            <person name="Hanley Z."/>
            <person name="Storey R."/>
            <person name="Thrimawithana A.H."/>
            <person name="Thomson S."/>
            <person name="David C."/>
            <person name="Testolin R."/>
            <person name="Huang H."/>
            <person name="Hellens R.P."/>
            <person name="Schaffer R.J."/>
        </authorList>
    </citation>
    <scope>NUCLEOTIDE SEQUENCE [LARGE SCALE GENOMIC DNA]</scope>
    <source>
        <strain evidence="5">cv. Red5</strain>
    </source>
</reference>
<gene>
    <name evidence="4" type="ORF">CEY00_Acc19014</name>
</gene>
<dbReference type="OrthoDB" id="1925304at2759"/>
<dbReference type="InterPro" id="IPR036770">
    <property type="entry name" value="Ankyrin_rpt-contain_sf"/>
</dbReference>
<keyword evidence="1" id="KW-0040">ANK repeat</keyword>
<evidence type="ECO:0000256" key="1">
    <source>
        <dbReference type="PROSITE-ProRule" id="PRU00023"/>
    </source>
</evidence>
<dbReference type="InParanoid" id="A0A2R6QCB2"/>
<dbReference type="STRING" id="1590841.A0A2R6QCB2"/>
<feature type="transmembrane region" description="Helical" evidence="2">
    <location>
        <begin position="559"/>
        <end position="585"/>
    </location>
</feature>
<evidence type="ECO:0000313" key="4">
    <source>
        <dbReference type="EMBL" id="PSS05745.1"/>
    </source>
</evidence>
<dbReference type="PANTHER" id="PTHR24177:SF482">
    <property type="entry name" value="PGG DOMAIN-CONTAINING PROTEIN"/>
    <property type="match status" value="1"/>
</dbReference>
<dbReference type="GO" id="GO:0016020">
    <property type="term" value="C:membrane"/>
    <property type="evidence" value="ECO:0007669"/>
    <property type="project" value="TreeGrafter"/>
</dbReference>
<dbReference type="Gramene" id="PSS05745">
    <property type="protein sequence ID" value="PSS05745"/>
    <property type="gene ID" value="CEY00_Acc19014"/>
</dbReference>
<protein>
    <submittedName>
        <fullName evidence="4">Ankyrin repeat-containing protein</fullName>
    </submittedName>
</protein>
<dbReference type="SMART" id="SM00248">
    <property type="entry name" value="ANK"/>
    <property type="match status" value="5"/>
</dbReference>
<dbReference type="OMA" id="WENAREI"/>
<dbReference type="Pfam" id="PF12796">
    <property type="entry name" value="Ank_2"/>
    <property type="match status" value="1"/>
</dbReference>
<evidence type="ECO:0000256" key="2">
    <source>
        <dbReference type="SAM" id="Phobius"/>
    </source>
</evidence>
<sequence>MALPSPQSWMASNIRNFEYNIPAEKDLSFYLPLHRAILQGNWENAREIFEQEPNTITERLTALAETPLLVAVKGRREIPFIMKLVELMPPEALALTDYFGNTALHAVAVLGNIQAAKLFVRKNPDLPNIWNNDGSLPLHLAAIRGEREMTLFLLSVTREDEESKPYEDEAGATLMRFAVNVGFYDVGLCLLQHNPKLAWQDFSPLEVMAQEPSAFPSGTSLNIWESLIYSYVPLKLIDIPGSPNQGARDKSQVRTQRCCWTQIFRGEQIISVWKKFHVALWKLLETLVPPIKHIRQKKLMHVQAIHLVKSLCAEVIGLDHTKASTTFRSPFLLAAQFGVHEIVKEILDSFPNAITFVDEENHTAFHLAVMYRHEKVFNIMHQRSGQYQMLLSLLLDNERNNILHLAGYQARQHVLDLSSGAVLQMQRELHWFMEVEKFVLPQERKSKNSAGKSPLMIFNEEHKELVAHEGQWMMGMATSCSVAASLIATVVFAAAITVPGGSNGQDGLPIFSKEKAFLVFAISDALALLSSISAVLAFLSIFTSRYAVMDFLHALPKRLIIGLLALFFSVTTMMLAFSATIYLVFSQKNSLILIPVATLACVPVALFATLQLPPLLNMIKSTYGPSIFS</sequence>